<keyword evidence="7 10" id="KW-1133">Transmembrane helix</keyword>
<feature type="transmembrane region" description="Helical" evidence="10">
    <location>
        <begin position="273"/>
        <end position="292"/>
    </location>
</feature>
<comment type="subcellular location">
    <subcellularLocation>
        <location evidence="1">Cell membrane</location>
        <topology evidence="1">Multi-pass membrane protein</topology>
    </subcellularLocation>
</comment>
<dbReference type="RefSeq" id="WP_367953008.1">
    <property type="nucleotide sequence ID" value="NZ_JBDPGJ010000001.1"/>
</dbReference>
<dbReference type="CDD" id="cd06582">
    <property type="entry name" value="TM_PBP1_LivH_like"/>
    <property type="match status" value="1"/>
</dbReference>
<evidence type="ECO:0000256" key="6">
    <source>
        <dbReference type="ARBA" id="ARBA00022970"/>
    </source>
</evidence>
<comment type="similarity">
    <text evidence="9">Belongs to the binding-protein-dependent transport system permease family. LivHM subfamily.</text>
</comment>
<organism evidence="11 12">
    <name type="scientific">Aquibium pacificus</name>
    <dbReference type="NCBI Taxonomy" id="3153579"/>
    <lineage>
        <taxon>Bacteria</taxon>
        <taxon>Pseudomonadati</taxon>
        <taxon>Pseudomonadota</taxon>
        <taxon>Alphaproteobacteria</taxon>
        <taxon>Hyphomicrobiales</taxon>
        <taxon>Phyllobacteriaceae</taxon>
        <taxon>Aquibium</taxon>
    </lineage>
</organism>
<dbReference type="Pfam" id="PF02653">
    <property type="entry name" value="BPD_transp_2"/>
    <property type="match status" value="1"/>
</dbReference>
<evidence type="ECO:0000256" key="10">
    <source>
        <dbReference type="SAM" id="Phobius"/>
    </source>
</evidence>
<dbReference type="EMBL" id="JBDPGJ010000001">
    <property type="protein sequence ID" value="MEX0405160.1"/>
    <property type="molecule type" value="Genomic_DNA"/>
</dbReference>
<sequence>MTMPDAGFLSVLPISEFVFFLNKVVIAGLIIGSIYALGAVGVTLIFGILRFAHFPHGDMMTAGAFFALILLWAFPGAGALVGLPTAFVLMPLAMAATAAMAIGLDRVFYRPMRMVGVKPVVMVMTSIGVMLMMQGLIRLFAGTGTRQLYVDTDSKDIYRIPLGGRDLVITEPQLLLFATTIVAVVALHLFLTRSRTGKAMRAVSDNPDLARVSGISIDHVVRTTWLIAGALAAAGGTLLALDVTLKPDLSFNIILPIFAAAIVGGVGQPYGAIAGGLLVGFTETLAVFNWTVLLRPLKPLLPDFIEIPAKLAFVPTEYKIVVPFFILVAVLIWRPTGIFKGRLNT</sequence>
<reference evidence="11 12" key="1">
    <citation type="submission" date="2024-05" db="EMBL/GenBank/DDBJ databases">
        <authorList>
            <person name="Jiang F."/>
        </authorList>
    </citation>
    <scope>NUCLEOTIDE SEQUENCE [LARGE SCALE GENOMIC DNA]</scope>
    <source>
        <strain evidence="11 12">LZ166</strain>
    </source>
</reference>
<evidence type="ECO:0000256" key="9">
    <source>
        <dbReference type="ARBA" id="ARBA00037998"/>
    </source>
</evidence>
<feature type="transmembrane region" description="Helical" evidence="10">
    <location>
        <begin position="61"/>
        <end position="81"/>
    </location>
</feature>
<evidence type="ECO:0000256" key="2">
    <source>
        <dbReference type="ARBA" id="ARBA00022448"/>
    </source>
</evidence>
<protein>
    <submittedName>
        <fullName evidence="11">Branched-chain amino acid ABC transporter permease</fullName>
    </submittedName>
</protein>
<evidence type="ECO:0000256" key="3">
    <source>
        <dbReference type="ARBA" id="ARBA00022475"/>
    </source>
</evidence>
<keyword evidence="4" id="KW-0997">Cell inner membrane</keyword>
<keyword evidence="6" id="KW-0029">Amino-acid transport</keyword>
<gene>
    <name evidence="11" type="ORF">ABGN05_05730</name>
</gene>
<dbReference type="PANTHER" id="PTHR11795">
    <property type="entry name" value="BRANCHED-CHAIN AMINO ACID TRANSPORT SYSTEM PERMEASE PROTEIN LIVH"/>
    <property type="match status" value="1"/>
</dbReference>
<keyword evidence="5 10" id="KW-0812">Transmembrane</keyword>
<evidence type="ECO:0000256" key="5">
    <source>
        <dbReference type="ARBA" id="ARBA00022692"/>
    </source>
</evidence>
<dbReference type="Proteomes" id="UP001556692">
    <property type="component" value="Unassembled WGS sequence"/>
</dbReference>
<dbReference type="InterPro" id="IPR001851">
    <property type="entry name" value="ABC_transp_permease"/>
</dbReference>
<feature type="transmembrane region" description="Helical" evidence="10">
    <location>
        <begin position="225"/>
        <end position="243"/>
    </location>
</feature>
<evidence type="ECO:0000313" key="12">
    <source>
        <dbReference type="Proteomes" id="UP001556692"/>
    </source>
</evidence>
<evidence type="ECO:0000256" key="1">
    <source>
        <dbReference type="ARBA" id="ARBA00004651"/>
    </source>
</evidence>
<name>A0ABV3SFS3_9HYPH</name>
<feature type="transmembrane region" description="Helical" evidence="10">
    <location>
        <begin position="174"/>
        <end position="191"/>
    </location>
</feature>
<keyword evidence="3" id="KW-1003">Cell membrane</keyword>
<feature type="transmembrane region" description="Helical" evidence="10">
    <location>
        <begin position="312"/>
        <end position="333"/>
    </location>
</feature>
<evidence type="ECO:0000256" key="4">
    <source>
        <dbReference type="ARBA" id="ARBA00022519"/>
    </source>
</evidence>
<evidence type="ECO:0000256" key="8">
    <source>
        <dbReference type="ARBA" id="ARBA00023136"/>
    </source>
</evidence>
<evidence type="ECO:0000256" key="7">
    <source>
        <dbReference type="ARBA" id="ARBA00022989"/>
    </source>
</evidence>
<evidence type="ECO:0000313" key="11">
    <source>
        <dbReference type="EMBL" id="MEX0405160.1"/>
    </source>
</evidence>
<keyword evidence="2" id="KW-0813">Transport</keyword>
<proteinExistence type="inferred from homology"/>
<dbReference type="InterPro" id="IPR052157">
    <property type="entry name" value="BCAA_transport_permease"/>
</dbReference>
<feature type="transmembrane region" description="Helical" evidence="10">
    <location>
        <begin position="20"/>
        <end position="49"/>
    </location>
</feature>
<keyword evidence="12" id="KW-1185">Reference proteome</keyword>
<dbReference type="PANTHER" id="PTHR11795:SF371">
    <property type="entry name" value="HIGH-AFFINITY BRANCHED-CHAIN AMINO ACID TRANSPORT SYSTEM PERMEASE PROTEIN LIVH"/>
    <property type="match status" value="1"/>
</dbReference>
<comment type="caution">
    <text evidence="11">The sequence shown here is derived from an EMBL/GenBank/DDBJ whole genome shotgun (WGS) entry which is preliminary data.</text>
</comment>
<feature type="transmembrane region" description="Helical" evidence="10">
    <location>
        <begin position="249"/>
        <end position="266"/>
    </location>
</feature>
<accession>A0ABV3SFS3</accession>
<feature type="transmembrane region" description="Helical" evidence="10">
    <location>
        <begin position="87"/>
        <end position="108"/>
    </location>
</feature>
<feature type="transmembrane region" description="Helical" evidence="10">
    <location>
        <begin position="120"/>
        <end position="141"/>
    </location>
</feature>
<keyword evidence="8 10" id="KW-0472">Membrane</keyword>